<dbReference type="InterPro" id="IPR003593">
    <property type="entry name" value="AAA+_ATPase"/>
</dbReference>
<reference evidence="9" key="1">
    <citation type="submission" date="2011-11" db="EMBL/GenBank/DDBJ databases">
        <title>Complete sequence of Desulfosporosinus orientis DSM 765.</title>
        <authorList>
            <person name="Lucas S."/>
            <person name="Han J."/>
            <person name="Lapidus A."/>
            <person name="Cheng J.-F."/>
            <person name="Goodwin L."/>
            <person name="Pitluck S."/>
            <person name="Peters L."/>
            <person name="Ovchinnikova G."/>
            <person name="Teshima H."/>
            <person name="Detter J.C."/>
            <person name="Han C."/>
            <person name="Tapia R."/>
            <person name="Land M."/>
            <person name="Hauser L."/>
            <person name="Kyrpides N."/>
            <person name="Ivanova N."/>
            <person name="Pagani I."/>
            <person name="Pester M."/>
            <person name="Spring S."/>
            <person name="Ollivier B."/>
            <person name="Rattei T."/>
            <person name="Klenk H.-P."/>
            <person name="Wagner M."/>
            <person name="Loy A."/>
            <person name="Woyke T."/>
        </authorList>
    </citation>
    <scope>NUCLEOTIDE SEQUENCE [LARGE SCALE GENOMIC DNA]</scope>
    <source>
        <strain evidence="9">ATCC 19365 / DSM 765 / NCIMB 8382 / VKM B-1628</strain>
    </source>
</reference>
<dbReference type="PROSITE" id="PS00676">
    <property type="entry name" value="SIGMA54_INTERACT_2"/>
    <property type="match status" value="1"/>
</dbReference>
<dbReference type="InterPro" id="IPR013767">
    <property type="entry name" value="PAS_fold"/>
</dbReference>
<dbReference type="InterPro" id="IPR025943">
    <property type="entry name" value="Sigma_54_int_dom_ATP-bd_2"/>
</dbReference>
<gene>
    <name evidence="8" type="ordered locus">Desor_1770</name>
</gene>
<dbReference type="PANTHER" id="PTHR32071">
    <property type="entry name" value="TRANSCRIPTIONAL REGULATORY PROTEIN"/>
    <property type="match status" value="1"/>
</dbReference>
<dbReference type="PROSITE" id="PS00688">
    <property type="entry name" value="SIGMA54_INTERACT_3"/>
    <property type="match status" value="1"/>
</dbReference>
<dbReference type="InterPro" id="IPR002197">
    <property type="entry name" value="HTH_Fis"/>
</dbReference>
<feature type="domain" description="Sigma-54 factor interaction" evidence="6">
    <location>
        <begin position="171"/>
        <end position="400"/>
    </location>
</feature>
<dbReference type="STRING" id="768706.Desor_1770"/>
<dbReference type="InterPro" id="IPR002078">
    <property type="entry name" value="Sigma_54_int"/>
</dbReference>
<dbReference type="KEGG" id="dor:Desor_1770"/>
<dbReference type="EMBL" id="CP003108">
    <property type="protein sequence ID" value="AET67407.1"/>
    <property type="molecule type" value="Genomic_DNA"/>
</dbReference>
<dbReference type="Gene3D" id="1.10.8.60">
    <property type="match status" value="1"/>
</dbReference>
<keyword evidence="1" id="KW-0547">Nucleotide-binding</keyword>
<dbReference type="Pfam" id="PF00158">
    <property type="entry name" value="Sigma54_activat"/>
    <property type="match status" value="1"/>
</dbReference>
<evidence type="ECO:0000313" key="8">
    <source>
        <dbReference type="EMBL" id="AET67407.1"/>
    </source>
</evidence>
<organism evidence="8 9">
    <name type="scientific">Desulfosporosinus orientis (strain ATCC 19365 / DSM 765 / NCIMB 8382 / VKM B-1628 / Singapore I)</name>
    <name type="common">Desulfotomaculum orientis</name>
    <dbReference type="NCBI Taxonomy" id="768706"/>
    <lineage>
        <taxon>Bacteria</taxon>
        <taxon>Bacillati</taxon>
        <taxon>Bacillota</taxon>
        <taxon>Clostridia</taxon>
        <taxon>Eubacteriales</taxon>
        <taxon>Desulfitobacteriaceae</taxon>
        <taxon>Desulfosporosinus</taxon>
    </lineage>
</organism>
<evidence type="ECO:0000313" key="9">
    <source>
        <dbReference type="Proteomes" id="UP000006346"/>
    </source>
</evidence>
<dbReference type="OrthoDB" id="1672812at2"/>
<dbReference type="Pfam" id="PF00989">
    <property type="entry name" value="PAS"/>
    <property type="match status" value="1"/>
</dbReference>
<keyword evidence="2" id="KW-0067">ATP-binding</keyword>
<dbReference type="InterPro" id="IPR035965">
    <property type="entry name" value="PAS-like_dom_sf"/>
</dbReference>
<keyword evidence="5" id="KW-0804">Transcription</keyword>
<evidence type="ECO:0000259" key="6">
    <source>
        <dbReference type="PROSITE" id="PS50045"/>
    </source>
</evidence>
<dbReference type="PRINTS" id="PR01590">
    <property type="entry name" value="HTHFIS"/>
</dbReference>
<dbReference type="SUPFAM" id="SSF55785">
    <property type="entry name" value="PYP-like sensor domain (PAS domain)"/>
    <property type="match status" value="1"/>
</dbReference>
<dbReference type="HOGENOM" id="CLU_000445_8_1_9"/>
<dbReference type="GO" id="GO:0043565">
    <property type="term" value="F:sequence-specific DNA binding"/>
    <property type="evidence" value="ECO:0007669"/>
    <property type="project" value="InterPro"/>
</dbReference>
<evidence type="ECO:0000256" key="3">
    <source>
        <dbReference type="ARBA" id="ARBA00023015"/>
    </source>
</evidence>
<dbReference type="InterPro" id="IPR027417">
    <property type="entry name" value="P-loop_NTPase"/>
</dbReference>
<feature type="domain" description="PAS" evidence="7">
    <location>
        <begin position="26"/>
        <end position="67"/>
    </location>
</feature>
<reference evidence="8 9" key="2">
    <citation type="journal article" date="2012" name="J. Bacteriol.">
        <title>Complete genome sequences of Desulfosporosinus orientis DSM765T, Desulfosporosinus youngiae DSM17734T, Desulfosporosinus meridiei DSM13257T, and Desulfosporosinus acidiphilus DSM22704T.</title>
        <authorList>
            <person name="Pester M."/>
            <person name="Brambilla E."/>
            <person name="Alazard D."/>
            <person name="Rattei T."/>
            <person name="Weinmaier T."/>
            <person name="Han J."/>
            <person name="Lucas S."/>
            <person name="Lapidus A."/>
            <person name="Cheng J.F."/>
            <person name="Goodwin L."/>
            <person name="Pitluck S."/>
            <person name="Peters L."/>
            <person name="Ovchinnikova G."/>
            <person name="Teshima H."/>
            <person name="Detter J.C."/>
            <person name="Han C.S."/>
            <person name="Tapia R."/>
            <person name="Land M.L."/>
            <person name="Hauser L."/>
            <person name="Kyrpides N.C."/>
            <person name="Ivanova N.N."/>
            <person name="Pagani I."/>
            <person name="Huntmann M."/>
            <person name="Wei C.L."/>
            <person name="Davenport K.W."/>
            <person name="Daligault H."/>
            <person name="Chain P.S."/>
            <person name="Chen A."/>
            <person name="Mavromatis K."/>
            <person name="Markowitz V."/>
            <person name="Szeto E."/>
            <person name="Mikhailova N."/>
            <person name="Pati A."/>
            <person name="Wagner M."/>
            <person name="Woyke T."/>
            <person name="Ollivier B."/>
            <person name="Klenk H.P."/>
            <person name="Spring S."/>
            <person name="Loy A."/>
        </authorList>
    </citation>
    <scope>NUCLEOTIDE SEQUENCE [LARGE SCALE GENOMIC DNA]</scope>
    <source>
        <strain evidence="9">ATCC 19365 / DSM 765 / NCIMB 8382 / VKM B-1628</strain>
    </source>
</reference>
<accession>G7W8I0</accession>
<dbReference type="eggNOG" id="COG3829">
    <property type="taxonomic scope" value="Bacteria"/>
</dbReference>
<dbReference type="PROSITE" id="PS50112">
    <property type="entry name" value="PAS"/>
    <property type="match status" value="1"/>
</dbReference>
<dbReference type="PROSITE" id="PS00675">
    <property type="entry name" value="SIGMA54_INTERACT_1"/>
    <property type="match status" value="1"/>
</dbReference>
<evidence type="ECO:0000256" key="1">
    <source>
        <dbReference type="ARBA" id="ARBA00022741"/>
    </source>
</evidence>
<dbReference type="Pfam" id="PF25601">
    <property type="entry name" value="AAA_lid_14"/>
    <property type="match status" value="1"/>
</dbReference>
<evidence type="ECO:0000256" key="4">
    <source>
        <dbReference type="ARBA" id="ARBA00023125"/>
    </source>
</evidence>
<dbReference type="InterPro" id="IPR058031">
    <property type="entry name" value="AAA_lid_NorR"/>
</dbReference>
<keyword evidence="4" id="KW-0238">DNA-binding</keyword>
<dbReference type="NCBIfam" id="TIGR00229">
    <property type="entry name" value="sensory_box"/>
    <property type="match status" value="1"/>
</dbReference>
<dbReference type="Pfam" id="PF02954">
    <property type="entry name" value="HTH_8"/>
    <property type="match status" value="1"/>
</dbReference>
<dbReference type="GO" id="GO:0005524">
    <property type="term" value="F:ATP binding"/>
    <property type="evidence" value="ECO:0007669"/>
    <property type="project" value="UniProtKB-KW"/>
</dbReference>
<name>G7W8I0_DESOD</name>
<sequence>MTVGSDCIQPHPIQELLSGNLNSNPGQQFLQQIIDNSYDSIFVTDKYGNVLLASIGTGIFMGYERTEDMIGKNVKEHVKDGIYDWSPTIEAIKSRSVVSGIVRNKNGVQEMATSKPLIDEHGEIVMVITNARDTKLVDDYIAALEKERSTVHRYKTAVEYLSDVDAGNKEIVAESPQMKKIIKTCNFIAKADSTVMLIGETGTGKEVMARYIHRHSLRSKEPFIPVNCAAIPQELLESEFFGYVRGAFTGANPHGKPGLFEIADKGTLFLDEIAELPMAMQSKLLRVIESGEVQRLGDTNIYHANVRFIAATNRDLKAMISQKLFRSDLYYRLNVIPINIPTLRDRPEDILAFAHKFLGELNRKYALKKQFSSQATQSLFNYNWPGNVRELRNVIERLVMTSMGDILNFEEDSLVSRKTRLDCEPRPQEGDRAYEGTLKSVLKSVEEEYISQVLRECGGRMGEAARRLGIHRTMLYRKLNNK</sequence>
<dbReference type="PROSITE" id="PS50045">
    <property type="entry name" value="SIGMA54_INTERACT_4"/>
    <property type="match status" value="1"/>
</dbReference>
<dbReference type="SMART" id="SM00382">
    <property type="entry name" value="AAA"/>
    <property type="match status" value="1"/>
</dbReference>
<evidence type="ECO:0000256" key="2">
    <source>
        <dbReference type="ARBA" id="ARBA00022840"/>
    </source>
</evidence>
<evidence type="ECO:0000259" key="7">
    <source>
        <dbReference type="PROSITE" id="PS50112"/>
    </source>
</evidence>
<dbReference type="PANTHER" id="PTHR32071:SF121">
    <property type="entry name" value="SIGMA L-DEPENDENT TRANSCRIPTIONAL REGULATOR YQIR-RELATED"/>
    <property type="match status" value="1"/>
</dbReference>
<dbReference type="GO" id="GO:0006355">
    <property type="term" value="P:regulation of DNA-templated transcription"/>
    <property type="evidence" value="ECO:0007669"/>
    <property type="project" value="InterPro"/>
</dbReference>
<dbReference type="PATRIC" id="fig|768706.3.peg.1776"/>
<dbReference type="SUPFAM" id="SSF46689">
    <property type="entry name" value="Homeodomain-like"/>
    <property type="match status" value="1"/>
</dbReference>
<dbReference type="CDD" id="cd00009">
    <property type="entry name" value="AAA"/>
    <property type="match status" value="1"/>
</dbReference>
<dbReference type="InterPro" id="IPR000014">
    <property type="entry name" value="PAS"/>
</dbReference>
<dbReference type="RefSeq" id="WP_014184226.1">
    <property type="nucleotide sequence ID" value="NC_016584.1"/>
</dbReference>
<evidence type="ECO:0000256" key="5">
    <source>
        <dbReference type="ARBA" id="ARBA00023163"/>
    </source>
</evidence>
<proteinExistence type="predicted"/>
<dbReference type="FunFam" id="3.40.50.300:FF:000006">
    <property type="entry name" value="DNA-binding transcriptional regulator NtrC"/>
    <property type="match status" value="1"/>
</dbReference>
<protein>
    <submittedName>
        <fullName evidence="8">PAS domain S-box</fullName>
    </submittedName>
</protein>
<keyword evidence="3" id="KW-0805">Transcription regulation</keyword>
<dbReference type="Gene3D" id="3.40.50.300">
    <property type="entry name" value="P-loop containing nucleotide triphosphate hydrolases"/>
    <property type="match status" value="1"/>
</dbReference>
<dbReference type="Proteomes" id="UP000006346">
    <property type="component" value="Chromosome"/>
</dbReference>
<dbReference type="SUPFAM" id="SSF52540">
    <property type="entry name" value="P-loop containing nucleoside triphosphate hydrolases"/>
    <property type="match status" value="1"/>
</dbReference>
<dbReference type="InterPro" id="IPR025662">
    <property type="entry name" value="Sigma_54_int_dom_ATP-bd_1"/>
</dbReference>
<dbReference type="InterPro" id="IPR025944">
    <property type="entry name" value="Sigma_54_int_dom_CS"/>
</dbReference>
<dbReference type="AlphaFoldDB" id="G7W8I0"/>
<dbReference type="Gene3D" id="3.30.450.20">
    <property type="entry name" value="PAS domain"/>
    <property type="match status" value="1"/>
</dbReference>
<dbReference type="InterPro" id="IPR009057">
    <property type="entry name" value="Homeodomain-like_sf"/>
</dbReference>
<keyword evidence="9" id="KW-1185">Reference proteome</keyword>
<dbReference type="Gene3D" id="1.10.10.60">
    <property type="entry name" value="Homeodomain-like"/>
    <property type="match status" value="1"/>
</dbReference>